<gene>
    <name evidence="1" type="ORF">I303_04630</name>
    <name evidence="2" type="ORF">I303_104392</name>
</gene>
<reference evidence="2" key="3">
    <citation type="submission" date="2024-02" db="EMBL/GenBank/DDBJ databases">
        <title>Comparative genomics of Cryptococcus and Kwoniella reveals pathogenesis evolution and contrasting modes of karyotype evolution via chromosome fusion or intercentromeric recombination.</title>
        <authorList>
            <person name="Coelho M.A."/>
            <person name="David-Palma M."/>
            <person name="Shea T."/>
            <person name="Bowers K."/>
            <person name="McGinley-Smith S."/>
            <person name="Mohammad A.W."/>
            <person name="Gnirke A."/>
            <person name="Yurkov A.M."/>
            <person name="Nowrousian M."/>
            <person name="Sun S."/>
            <person name="Cuomo C.A."/>
            <person name="Heitman J."/>
        </authorList>
    </citation>
    <scope>NUCLEOTIDE SEQUENCE</scope>
    <source>
        <strain evidence="2">CBS 10117</strain>
    </source>
</reference>
<dbReference type="AlphaFoldDB" id="A0A1A6A5G2"/>
<dbReference type="RefSeq" id="XP_018263138.1">
    <property type="nucleotide sequence ID" value="XM_018407927.1"/>
</dbReference>
<dbReference type="KEGG" id="kdj:28968329"/>
<reference evidence="1" key="1">
    <citation type="submission" date="2013-07" db="EMBL/GenBank/DDBJ databases">
        <title>The Genome Sequence of Cryptococcus dejecticola CBS10117.</title>
        <authorList>
            <consortium name="The Broad Institute Genome Sequencing Platform"/>
            <person name="Cuomo C."/>
            <person name="Litvintseva A."/>
            <person name="Chen Y."/>
            <person name="Heitman J."/>
            <person name="Sun S."/>
            <person name="Springer D."/>
            <person name="Dromer F."/>
            <person name="Young S.K."/>
            <person name="Zeng Q."/>
            <person name="Gargeya S."/>
            <person name="Fitzgerald M."/>
            <person name="Abouelleil A."/>
            <person name="Alvarado L."/>
            <person name="Berlin A.M."/>
            <person name="Chapman S.B."/>
            <person name="Dewar J."/>
            <person name="Goldberg J."/>
            <person name="Griggs A."/>
            <person name="Gujja S."/>
            <person name="Hansen M."/>
            <person name="Howarth C."/>
            <person name="Imamovic A."/>
            <person name="Larimer J."/>
            <person name="McCowan C."/>
            <person name="Murphy C."/>
            <person name="Pearson M."/>
            <person name="Priest M."/>
            <person name="Roberts A."/>
            <person name="Saif S."/>
            <person name="Shea T."/>
            <person name="Sykes S."/>
            <person name="Wortman J."/>
            <person name="Nusbaum C."/>
            <person name="Birren B."/>
        </authorList>
    </citation>
    <scope>NUCLEOTIDE SEQUENCE [LARGE SCALE GENOMIC DNA]</scope>
    <source>
        <strain evidence="1">CBS 10117</strain>
    </source>
</reference>
<evidence type="ECO:0000313" key="2">
    <source>
        <dbReference type="EMBL" id="WWC61807.1"/>
    </source>
</evidence>
<evidence type="ECO:0008006" key="4">
    <source>
        <dbReference type="Google" id="ProtNLM"/>
    </source>
</evidence>
<reference evidence="2" key="2">
    <citation type="submission" date="2013-07" db="EMBL/GenBank/DDBJ databases">
        <authorList>
            <consortium name="The Broad Institute Genome Sequencing Platform"/>
            <person name="Cuomo C."/>
            <person name="Litvintseva A."/>
            <person name="Chen Y."/>
            <person name="Heitman J."/>
            <person name="Sun S."/>
            <person name="Springer D."/>
            <person name="Dromer F."/>
            <person name="Young S.K."/>
            <person name="Zeng Q."/>
            <person name="Gargeya S."/>
            <person name="Fitzgerald M."/>
            <person name="Abouelleil A."/>
            <person name="Alvarado L."/>
            <person name="Berlin A.M."/>
            <person name="Chapman S.B."/>
            <person name="Dewar J."/>
            <person name="Goldberg J."/>
            <person name="Griggs A."/>
            <person name="Gujja S."/>
            <person name="Hansen M."/>
            <person name="Howarth C."/>
            <person name="Imamovic A."/>
            <person name="Larimer J."/>
            <person name="McCowan C."/>
            <person name="Murphy C."/>
            <person name="Pearson M."/>
            <person name="Priest M."/>
            <person name="Roberts A."/>
            <person name="Saif S."/>
            <person name="Shea T."/>
            <person name="Sykes S."/>
            <person name="Wortman J."/>
            <person name="Nusbaum C."/>
            <person name="Birren B."/>
        </authorList>
    </citation>
    <scope>NUCLEOTIDE SEQUENCE</scope>
    <source>
        <strain evidence="2">CBS 10117</strain>
    </source>
</reference>
<dbReference type="Proteomes" id="UP000078595">
    <property type="component" value="Chromosome 5"/>
</dbReference>
<accession>A0A1A6A5G2</accession>
<dbReference type="VEuPathDB" id="FungiDB:I303_04630"/>
<name>A0A1A6A5G2_9TREE</name>
<evidence type="ECO:0000313" key="3">
    <source>
        <dbReference type="Proteomes" id="UP000078595"/>
    </source>
</evidence>
<dbReference type="GeneID" id="28968329"/>
<sequence>MEIVGNVNLEFSSPGGQILPPELILHVFAVLEAQADYHTLLSLQRCSSSTYTVLTPRLYRHLPLIPTILQRLFQPFALHNNRLFRVTENISKVIISQDPVDPLDMKSQALFKSHQITHLRSLLTLVKHLTLTCEDNGPIATGLIEYSRLKIPISKVILFPNVQTIRFTGTGDSNSSWSPGLVTRFLAMESRPHTLCFARIDARAPLGTYIRMFDVALQKVIIHGCRQNTLPKFGRISLRMSYAREDPKIFDFQQYHYANEDYGLIAEDRVSAISDSIESNWEYNRTGLARPWRIFTGDGINVENEKTVIALVKTLKKKVGYGTTVEDREDSVVSAFFRSLSWTTDEEASKEPPCEICGGDLTFSGTEEEAAARQTASRAKAGQSLRFFCQHALHRS</sequence>
<proteinExistence type="predicted"/>
<protein>
    <recommendedName>
        <fullName evidence="4">F-box domain-containing protein</fullName>
    </recommendedName>
</protein>
<dbReference type="OrthoDB" id="10386684at2759"/>
<keyword evidence="3" id="KW-1185">Reference proteome</keyword>
<evidence type="ECO:0000313" key="1">
    <source>
        <dbReference type="EMBL" id="OBR85296.1"/>
    </source>
</evidence>
<dbReference type="EMBL" id="KI894031">
    <property type="protein sequence ID" value="OBR85296.1"/>
    <property type="molecule type" value="Genomic_DNA"/>
</dbReference>
<dbReference type="EMBL" id="CP144534">
    <property type="protein sequence ID" value="WWC61807.1"/>
    <property type="molecule type" value="Genomic_DNA"/>
</dbReference>
<organism evidence="1">
    <name type="scientific">Kwoniella dejecticola CBS 10117</name>
    <dbReference type="NCBI Taxonomy" id="1296121"/>
    <lineage>
        <taxon>Eukaryota</taxon>
        <taxon>Fungi</taxon>
        <taxon>Dikarya</taxon>
        <taxon>Basidiomycota</taxon>
        <taxon>Agaricomycotina</taxon>
        <taxon>Tremellomycetes</taxon>
        <taxon>Tremellales</taxon>
        <taxon>Cryptococcaceae</taxon>
        <taxon>Kwoniella</taxon>
    </lineage>
</organism>